<evidence type="ECO:0000313" key="3">
    <source>
        <dbReference type="Proteomes" id="UP000266005"/>
    </source>
</evidence>
<comment type="caution">
    <text evidence="2">The sequence shown here is derived from an EMBL/GenBank/DDBJ whole genome shotgun (WGS) entry which is preliminary data.</text>
</comment>
<dbReference type="InterPro" id="IPR033786">
    <property type="entry name" value="TTHB210-like"/>
</dbReference>
<protein>
    <recommendedName>
        <fullName evidence="1">TTHB210-like domain-containing protein</fullName>
    </recommendedName>
</protein>
<sequence>MITIRLKTFKYKGMKQYSTVNRLCAALVLGISLLFSGCSKDDEPETTVLYGPATQIGQGTVRSWVKVTPDKKPVAIGISISKKIVPSLPSEMTVYTLAFPEGVDMPPYNHVMLDWNPNGHPPMVYEMPHFDMHFYTISEADRNAVVPGPQGHTQDFQDNYMPPSYVSGMEAVPDMGVHWVDGHSPEMHGENFTKTFVYGANNNKVIFYEPMITLAYLQSLDANRKEVIPVAQAAKVQQDGYHPQSYTIVNDTENDTYEVYISNLKYRTKE</sequence>
<accession>A0A399S1Y4</accession>
<feature type="domain" description="TTHB210-like" evidence="1">
    <location>
        <begin position="72"/>
        <end position="115"/>
    </location>
</feature>
<dbReference type="InterPro" id="IPR040832">
    <property type="entry name" value="TTHB210-like_dom"/>
</dbReference>
<keyword evidence="3" id="KW-1185">Reference proteome</keyword>
<dbReference type="Proteomes" id="UP000266005">
    <property type="component" value="Unassembled WGS sequence"/>
</dbReference>
<gene>
    <name evidence="2" type="ORF">D1627_12230</name>
</gene>
<evidence type="ECO:0000313" key="2">
    <source>
        <dbReference type="EMBL" id="RIJ36613.1"/>
    </source>
</evidence>
<name>A0A399S1Y4_9BACT</name>
<dbReference type="AlphaFoldDB" id="A0A399S1Y4"/>
<dbReference type="EMBL" id="QWGE01000004">
    <property type="protein sequence ID" value="RIJ36613.1"/>
    <property type="molecule type" value="Genomic_DNA"/>
</dbReference>
<organism evidence="2 3">
    <name type="scientific">Pontibacter oryzae</name>
    <dbReference type="NCBI Taxonomy" id="2304593"/>
    <lineage>
        <taxon>Bacteria</taxon>
        <taxon>Pseudomonadati</taxon>
        <taxon>Bacteroidota</taxon>
        <taxon>Cytophagia</taxon>
        <taxon>Cytophagales</taxon>
        <taxon>Hymenobacteraceae</taxon>
        <taxon>Pontibacter</taxon>
    </lineage>
</organism>
<proteinExistence type="predicted"/>
<evidence type="ECO:0000259" key="1">
    <source>
        <dbReference type="Pfam" id="PF18197"/>
    </source>
</evidence>
<reference evidence="3" key="1">
    <citation type="submission" date="2018-08" db="EMBL/GenBank/DDBJ databases">
        <title>Mucilaginibacter sp. MYSH2.</title>
        <authorList>
            <person name="Seo T."/>
        </authorList>
    </citation>
    <scope>NUCLEOTIDE SEQUENCE [LARGE SCALE GENOMIC DNA]</scope>
    <source>
        <strain evidence="3">KIRAN</strain>
    </source>
</reference>
<dbReference type="Pfam" id="PF18197">
    <property type="entry name" value="TTHB210-like"/>
    <property type="match status" value="1"/>
</dbReference>
<dbReference type="CDD" id="cd11669">
    <property type="entry name" value="TTHB210-like"/>
    <property type="match status" value="1"/>
</dbReference>